<feature type="compositionally biased region" description="Low complexity" evidence="2">
    <location>
        <begin position="42"/>
        <end position="69"/>
    </location>
</feature>
<accession>A0AAD8QUE0</accession>
<reference evidence="4" key="1">
    <citation type="submission" date="2023-07" db="EMBL/GenBank/DDBJ databases">
        <title>A chromosome-level genome assembly of Lolium multiflorum.</title>
        <authorList>
            <person name="Chen Y."/>
            <person name="Copetti D."/>
            <person name="Kolliker R."/>
            <person name="Studer B."/>
        </authorList>
    </citation>
    <scope>NUCLEOTIDE SEQUENCE</scope>
    <source>
        <strain evidence="4">02402/16</strain>
        <tissue evidence="4">Leaf</tissue>
    </source>
</reference>
<feature type="compositionally biased region" description="Polar residues" evidence="2">
    <location>
        <begin position="1"/>
        <end position="11"/>
    </location>
</feature>
<dbReference type="GO" id="GO:0008270">
    <property type="term" value="F:zinc ion binding"/>
    <property type="evidence" value="ECO:0007669"/>
    <property type="project" value="UniProtKB-KW"/>
</dbReference>
<dbReference type="GO" id="GO:0003676">
    <property type="term" value="F:nucleic acid binding"/>
    <property type="evidence" value="ECO:0007669"/>
    <property type="project" value="InterPro"/>
</dbReference>
<dbReference type="PROSITE" id="PS50158">
    <property type="entry name" value="ZF_CCHC"/>
    <property type="match status" value="1"/>
</dbReference>
<evidence type="ECO:0000313" key="5">
    <source>
        <dbReference type="Proteomes" id="UP001231189"/>
    </source>
</evidence>
<dbReference type="SUPFAM" id="SSF57756">
    <property type="entry name" value="Retrovirus zinc finger-like domains"/>
    <property type="match status" value="1"/>
</dbReference>
<keyword evidence="5" id="KW-1185">Reference proteome</keyword>
<dbReference type="Gene3D" id="4.10.60.10">
    <property type="entry name" value="Zinc finger, CCHC-type"/>
    <property type="match status" value="1"/>
</dbReference>
<keyword evidence="1" id="KW-0479">Metal-binding</keyword>
<evidence type="ECO:0000256" key="2">
    <source>
        <dbReference type="SAM" id="MobiDB-lite"/>
    </source>
</evidence>
<keyword evidence="1" id="KW-0863">Zinc-finger</keyword>
<evidence type="ECO:0000313" key="4">
    <source>
        <dbReference type="EMBL" id="KAK1607424.1"/>
    </source>
</evidence>
<dbReference type="EMBL" id="JAUUTY010000007">
    <property type="protein sequence ID" value="KAK1607424.1"/>
    <property type="molecule type" value="Genomic_DNA"/>
</dbReference>
<name>A0AAD8QUE0_LOLMU</name>
<feature type="domain" description="CCHC-type" evidence="3">
    <location>
        <begin position="89"/>
        <end position="104"/>
    </location>
</feature>
<dbReference type="Pfam" id="PF00098">
    <property type="entry name" value="zf-CCHC"/>
    <property type="match status" value="1"/>
</dbReference>
<dbReference type="SMART" id="SM00343">
    <property type="entry name" value="ZnF_C2HC"/>
    <property type="match status" value="1"/>
</dbReference>
<feature type="region of interest" description="Disordered" evidence="2">
    <location>
        <begin position="233"/>
        <end position="278"/>
    </location>
</feature>
<comment type="caution">
    <text evidence="4">The sequence shown here is derived from an EMBL/GenBank/DDBJ whole genome shotgun (WGS) entry which is preliminary data.</text>
</comment>
<sequence>MDPTIPRSTAITPLEDSPQDTTSPCSELSPNYSNNHGGTPKPGGNHHNSNLNNSNLNSSNNNGNNNNPNTAGTEATLFRHPKDKSTVNCYECGVVGHYSNECPKKLARLPPTHNNSAASQMEYQWECYQLGHGGELKFENDLKQLVEYLGHPYPEFFGTSFNNQLGGSPRWEVSADLGRKLEAPVWETIWFSVTGNTWKEGLDKAMQEAISRLCGQNEDKIKNTRFLYYPRHDSMGRPMTMPPPQPEMNPYKAPQDFRQYKTRRDLDNALASRQAPHP</sequence>
<evidence type="ECO:0000256" key="1">
    <source>
        <dbReference type="PROSITE-ProRule" id="PRU00047"/>
    </source>
</evidence>
<feature type="compositionally biased region" description="Polar residues" evidence="2">
    <location>
        <begin position="19"/>
        <end position="37"/>
    </location>
</feature>
<proteinExistence type="predicted"/>
<gene>
    <name evidence="4" type="ORF">QYE76_031097</name>
</gene>
<dbReference type="InterPro" id="IPR036875">
    <property type="entry name" value="Znf_CCHC_sf"/>
</dbReference>
<dbReference type="AlphaFoldDB" id="A0AAD8QUE0"/>
<feature type="compositionally biased region" description="Basic and acidic residues" evidence="2">
    <location>
        <begin position="258"/>
        <end position="267"/>
    </location>
</feature>
<organism evidence="4 5">
    <name type="scientific">Lolium multiflorum</name>
    <name type="common">Italian ryegrass</name>
    <name type="synonym">Lolium perenne subsp. multiflorum</name>
    <dbReference type="NCBI Taxonomy" id="4521"/>
    <lineage>
        <taxon>Eukaryota</taxon>
        <taxon>Viridiplantae</taxon>
        <taxon>Streptophyta</taxon>
        <taxon>Embryophyta</taxon>
        <taxon>Tracheophyta</taxon>
        <taxon>Spermatophyta</taxon>
        <taxon>Magnoliopsida</taxon>
        <taxon>Liliopsida</taxon>
        <taxon>Poales</taxon>
        <taxon>Poaceae</taxon>
        <taxon>BOP clade</taxon>
        <taxon>Pooideae</taxon>
        <taxon>Poodae</taxon>
        <taxon>Poeae</taxon>
        <taxon>Poeae Chloroplast Group 2 (Poeae type)</taxon>
        <taxon>Loliodinae</taxon>
        <taxon>Loliinae</taxon>
        <taxon>Lolium</taxon>
    </lineage>
</organism>
<dbReference type="Proteomes" id="UP001231189">
    <property type="component" value="Unassembled WGS sequence"/>
</dbReference>
<feature type="region of interest" description="Disordered" evidence="2">
    <location>
        <begin position="1"/>
        <end position="75"/>
    </location>
</feature>
<dbReference type="InterPro" id="IPR001878">
    <property type="entry name" value="Znf_CCHC"/>
</dbReference>
<evidence type="ECO:0000259" key="3">
    <source>
        <dbReference type="PROSITE" id="PS50158"/>
    </source>
</evidence>
<protein>
    <recommendedName>
        <fullName evidence="3">CCHC-type domain-containing protein</fullName>
    </recommendedName>
</protein>
<keyword evidence="1" id="KW-0862">Zinc</keyword>